<dbReference type="PROSITE" id="PS50112">
    <property type="entry name" value="PAS"/>
    <property type="match status" value="2"/>
</dbReference>
<evidence type="ECO:0000256" key="11">
    <source>
        <dbReference type="SAM" id="Coils"/>
    </source>
</evidence>
<dbReference type="SUPFAM" id="SSF55785">
    <property type="entry name" value="PYP-like sensor domain (PAS domain)"/>
    <property type="match status" value="2"/>
</dbReference>
<feature type="transmembrane region" description="Helical" evidence="12">
    <location>
        <begin position="237"/>
        <end position="259"/>
    </location>
</feature>
<dbReference type="Pfam" id="PF00990">
    <property type="entry name" value="GGDEF"/>
    <property type="match status" value="1"/>
</dbReference>
<name>A0ABW8WDE9_9CYAN</name>
<keyword evidence="7 12" id="KW-1133">Transmembrane helix</keyword>
<dbReference type="Pfam" id="PF08447">
    <property type="entry name" value="PAS_3"/>
    <property type="match status" value="1"/>
</dbReference>
<comment type="caution">
    <text evidence="16">The sequence shown here is derived from an EMBL/GenBank/DDBJ whole genome shotgun (WGS) entry which is preliminary data.</text>
</comment>
<keyword evidence="6" id="KW-0256">Endoplasmic reticulum</keyword>
<dbReference type="EC" id="2.7.7.65" evidence="16"/>
<organism evidence="16 17">
    <name type="scientific">Scytonema tolypothrichoides VB-61278_2</name>
    <dbReference type="NCBI Taxonomy" id="3232314"/>
    <lineage>
        <taxon>Bacteria</taxon>
        <taxon>Bacillati</taxon>
        <taxon>Cyanobacteriota</taxon>
        <taxon>Cyanophyceae</taxon>
        <taxon>Nostocales</taxon>
        <taxon>Scytonemataceae</taxon>
        <taxon>Scytonema</taxon>
    </lineage>
</organism>
<keyword evidence="16" id="KW-0548">Nucleotidyltransferase</keyword>
<dbReference type="RefSeq" id="WP_237265975.1">
    <property type="nucleotide sequence ID" value="NZ_JBFQGM010000001.1"/>
</dbReference>
<feature type="transmembrane region" description="Helical" evidence="12">
    <location>
        <begin position="62"/>
        <end position="83"/>
    </location>
</feature>
<dbReference type="SMART" id="SM00065">
    <property type="entry name" value="GAF"/>
    <property type="match status" value="1"/>
</dbReference>
<feature type="transmembrane region" description="Helical" evidence="12">
    <location>
        <begin position="26"/>
        <end position="50"/>
    </location>
</feature>
<dbReference type="InterPro" id="IPR013656">
    <property type="entry name" value="PAS_4"/>
</dbReference>
<dbReference type="CDD" id="cd00130">
    <property type="entry name" value="PAS"/>
    <property type="match status" value="2"/>
</dbReference>
<feature type="domain" description="GGDEF" evidence="15">
    <location>
        <begin position="605"/>
        <end position="739"/>
    </location>
</feature>
<dbReference type="InterPro" id="IPR043128">
    <property type="entry name" value="Rev_trsase/Diguanyl_cyclase"/>
</dbReference>
<dbReference type="SMART" id="SM00091">
    <property type="entry name" value="PAS"/>
    <property type="match status" value="2"/>
</dbReference>
<feature type="coiled-coil region" evidence="11">
    <location>
        <begin position="382"/>
        <end position="416"/>
    </location>
</feature>
<dbReference type="Gene3D" id="3.30.450.40">
    <property type="match status" value="1"/>
</dbReference>
<dbReference type="SMART" id="SM00267">
    <property type="entry name" value="GGDEF"/>
    <property type="match status" value="1"/>
</dbReference>
<dbReference type="InterPro" id="IPR035965">
    <property type="entry name" value="PAS-like_dom_sf"/>
</dbReference>
<keyword evidence="10 12" id="KW-0472">Membrane</keyword>
<evidence type="ECO:0000256" key="4">
    <source>
        <dbReference type="ARBA" id="ARBA00022692"/>
    </source>
</evidence>
<feature type="domain" description="PAS" evidence="13">
    <location>
        <begin position="150"/>
        <end position="220"/>
    </location>
</feature>
<comment type="similarity">
    <text evidence="3">Belongs to the ethylene receptor family.</text>
</comment>
<dbReference type="InterPro" id="IPR058544">
    <property type="entry name" value="ETR1_N"/>
</dbReference>
<evidence type="ECO:0000256" key="10">
    <source>
        <dbReference type="ARBA" id="ARBA00023136"/>
    </source>
</evidence>
<dbReference type="InterPro" id="IPR029016">
    <property type="entry name" value="GAF-like_dom_sf"/>
</dbReference>
<evidence type="ECO:0000259" key="13">
    <source>
        <dbReference type="PROSITE" id="PS50112"/>
    </source>
</evidence>
<dbReference type="Pfam" id="PF08448">
    <property type="entry name" value="PAS_4"/>
    <property type="match status" value="1"/>
</dbReference>
<comment type="subcellular location">
    <subcellularLocation>
        <location evidence="2">Endoplasmic reticulum membrane</location>
        <topology evidence="2">Multi-pass membrane protein</topology>
    </subcellularLocation>
</comment>
<evidence type="ECO:0000256" key="6">
    <source>
        <dbReference type="ARBA" id="ARBA00022824"/>
    </source>
</evidence>
<feature type="coiled-coil region" evidence="11">
    <location>
        <begin position="123"/>
        <end position="153"/>
    </location>
</feature>
<dbReference type="InterPro" id="IPR001610">
    <property type="entry name" value="PAC"/>
</dbReference>
<dbReference type="InterPro" id="IPR003018">
    <property type="entry name" value="GAF"/>
</dbReference>
<evidence type="ECO:0000256" key="9">
    <source>
        <dbReference type="ARBA" id="ARBA00023012"/>
    </source>
</evidence>
<dbReference type="NCBIfam" id="TIGR00229">
    <property type="entry name" value="sensory_box"/>
    <property type="match status" value="2"/>
</dbReference>
<evidence type="ECO:0000256" key="5">
    <source>
        <dbReference type="ARBA" id="ARBA00022745"/>
    </source>
</evidence>
<evidence type="ECO:0000256" key="8">
    <source>
        <dbReference type="ARBA" id="ARBA00023008"/>
    </source>
</evidence>
<keyword evidence="11" id="KW-0175">Coiled coil</keyword>
<dbReference type="Pfam" id="PF25487">
    <property type="entry name" value="ETR1_N"/>
    <property type="match status" value="1"/>
</dbReference>
<dbReference type="NCBIfam" id="TIGR00254">
    <property type="entry name" value="GGDEF"/>
    <property type="match status" value="1"/>
</dbReference>
<dbReference type="Proteomes" id="UP001628874">
    <property type="component" value="Unassembled WGS sequence"/>
</dbReference>
<dbReference type="CDD" id="cd01949">
    <property type="entry name" value="GGDEF"/>
    <property type="match status" value="1"/>
</dbReference>
<dbReference type="GO" id="GO:0052621">
    <property type="term" value="F:diguanylate cyclase activity"/>
    <property type="evidence" value="ECO:0007669"/>
    <property type="project" value="UniProtKB-EC"/>
</dbReference>
<feature type="domain" description="PAS" evidence="13">
    <location>
        <begin position="280"/>
        <end position="344"/>
    </location>
</feature>
<dbReference type="SUPFAM" id="SSF55781">
    <property type="entry name" value="GAF domain-like"/>
    <property type="match status" value="1"/>
</dbReference>
<sequence>MPNFLQLIVMQFIPHGQCFLWITNLVWLHAISDSLIALAYYSISITLIYFAEKRQDLPFHWVFYLFSAFIVSCATSHLVEVWTLWHPTYWLSGFVKVITAVISLVTGVLLLQAMPQAIALPNLTQLIKANQELEHEIAERQRVEEALRESNERFRSAFDYAAIGMALTATDGRWLQVNRALCEITGYSKEDLLSTTFQAITHPDDLDLSLNYSNQLLNGEVRHYTLEKRYIHKRGNVVWVFLSASLVRDIYGVPLYFIVQALDITERKLVEETLKQQACIFENISDGIIITDLSGNIIDCNGAAERMFGYARVRSLGTTQEVLHKSENSAVVTEKIIERTLDTGRWAGEMNFTRKDGTEGICEKVVVPLYNEQGQPTATIEVNRDITERKQTEAALKQANEQLSSWVKELETRNNEIALLSQMSDFLQACMKNEEAYKVIAHFVQCLFPDMSGGVFIISPSKYLVEAVTTWGNSTLSSKKLFTPEECWGLRRGRTHFVESKCSGLQCTHMSEDWCGESLCVPMMAQGEALGMLYLTSQQEGQFTKSKQQLASRVSEHIALALANLKLREALQQQSTRDPLTGLFNRRYLDEFLEREIYRAERKQYSVGIIMIDVDHFKGFNDVYGHEAGDTVLRELGIFLKQQIRQADIACRYGGEEFLIILPETTLETCFERAEQIREGVKHLDLQYRHQSLSRISLSLGVSLFPMHGLTPGAVIQAADSALYCAKQSGRDRVVTAFRTEDESSKFRLLGEQRSVTSDQ</sequence>
<dbReference type="InterPro" id="IPR029787">
    <property type="entry name" value="Nucleotide_cyclase"/>
</dbReference>
<evidence type="ECO:0000259" key="15">
    <source>
        <dbReference type="PROSITE" id="PS50887"/>
    </source>
</evidence>
<reference evidence="16 17" key="1">
    <citation type="submission" date="2024-07" db="EMBL/GenBank/DDBJ databases">
        <authorList>
            <person name="Tripathy S."/>
        </authorList>
    </citation>
    <scope>NUCLEOTIDE SEQUENCE [LARGE SCALE GENOMIC DNA]</scope>
    <source>
        <strain evidence="16 17">VB-61278_2</strain>
    </source>
</reference>
<dbReference type="Gene3D" id="3.30.450.20">
    <property type="entry name" value="PAS domain"/>
    <property type="match status" value="2"/>
</dbReference>
<evidence type="ECO:0000256" key="3">
    <source>
        <dbReference type="ARBA" id="ARBA00009842"/>
    </source>
</evidence>
<evidence type="ECO:0000256" key="7">
    <source>
        <dbReference type="ARBA" id="ARBA00022989"/>
    </source>
</evidence>
<dbReference type="InterPro" id="IPR050469">
    <property type="entry name" value="Diguanylate_Cyclase"/>
</dbReference>
<evidence type="ECO:0000313" key="16">
    <source>
        <dbReference type="EMBL" id="MFL9459035.1"/>
    </source>
</evidence>
<keyword evidence="4 12" id="KW-0812">Transmembrane</keyword>
<dbReference type="InterPro" id="IPR000014">
    <property type="entry name" value="PAS"/>
</dbReference>
<dbReference type="PROSITE" id="PS50113">
    <property type="entry name" value="PAC"/>
    <property type="match status" value="2"/>
</dbReference>
<dbReference type="InterPro" id="IPR000700">
    <property type="entry name" value="PAS-assoc_C"/>
</dbReference>
<evidence type="ECO:0000259" key="14">
    <source>
        <dbReference type="PROSITE" id="PS50113"/>
    </source>
</evidence>
<dbReference type="SUPFAM" id="SSF55073">
    <property type="entry name" value="Nucleotide cyclase"/>
    <property type="match status" value="1"/>
</dbReference>
<keyword evidence="5" id="KW-0936">Ethylene signaling pathway</keyword>
<keyword evidence="8" id="KW-0186">Copper</keyword>
<keyword evidence="16" id="KW-0808">Transferase</keyword>
<evidence type="ECO:0000256" key="12">
    <source>
        <dbReference type="SAM" id="Phobius"/>
    </source>
</evidence>
<protein>
    <submittedName>
        <fullName evidence="16">Diguanylate cyclase</fullName>
        <ecNumber evidence="16">2.7.7.65</ecNumber>
    </submittedName>
</protein>
<dbReference type="Pfam" id="PF13185">
    <property type="entry name" value="GAF_2"/>
    <property type="match status" value="1"/>
</dbReference>
<dbReference type="PANTHER" id="PTHR45138:SF9">
    <property type="entry name" value="DIGUANYLATE CYCLASE DGCM-RELATED"/>
    <property type="match status" value="1"/>
</dbReference>
<dbReference type="SMART" id="SM00086">
    <property type="entry name" value="PAC"/>
    <property type="match status" value="2"/>
</dbReference>
<gene>
    <name evidence="16" type="ORF">AB0759_00065</name>
</gene>
<keyword evidence="17" id="KW-1185">Reference proteome</keyword>
<dbReference type="Gene3D" id="3.30.70.270">
    <property type="match status" value="1"/>
</dbReference>
<keyword evidence="9" id="KW-0902">Two-component regulatory system</keyword>
<dbReference type="PROSITE" id="PS50887">
    <property type="entry name" value="GGDEF"/>
    <property type="match status" value="1"/>
</dbReference>
<evidence type="ECO:0000256" key="1">
    <source>
        <dbReference type="ARBA" id="ARBA00001935"/>
    </source>
</evidence>
<proteinExistence type="inferred from homology"/>
<feature type="domain" description="PAC" evidence="14">
    <location>
        <begin position="224"/>
        <end position="276"/>
    </location>
</feature>
<dbReference type="InterPro" id="IPR013655">
    <property type="entry name" value="PAS_fold_3"/>
</dbReference>
<dbReference type="PANTHER" id="PTHR45138">
    <property type="entry name" value="REGULATORY COMPONENTS OF SENSORY TRANSDUCTION SYSTEM"/>
    <property type="match status" value="1"/>
</dbReference>
<dbReference type="EMBL" id="JBFQGM010000001">
    <property type="protein sequence ID" value="MFL9459035.1"/>
    <property type="molecule type" value="Genomic_DNA"/>
</dbReference>
<comment type="cofactor">
    <cofactor evidence="1">
        <name>Cu cation</name>
        <dbReference type="ChEBI" id="CHEBI:23378"/>
    </cofactor>
</comment>
<feature type="domain" description="PAC" evidence="14">
    <location>
        <begin position="346"/>
        <end position="398"/>
    </location>
</feature>
<feature type="transmembrane region" description="Helical" evidence="12">
    <location>
        <begin position="89"/>
        <end position="111"/>
    </location>
</feature>
<evidence type="ECO:0000313" key="17">
    <source>
        <dbReference type="Proteomes" id="UP001628874"/>
    </source>
</evidence>
<dbReference type="InterPro" id="IPR000160">
    <property type="entry name" value="GGDEF_dom"/>
</dbReference>
<evidence type="ECO:0000256" key="2">
    <source>
        <dbReference type="ARBA" id="ARBA00004477"/>
    </source>
</evidence>
<accession>A0ABW8WDE9</accession>